<feature type="transmembrane region" description="Helical" evidence="1">
    <location>
        <begin position="299"/>
        <end position="321"/>
    </location>
</feature>
<feature type="transmembrane region" description="Helical" evidence="1">
    <location>
        <begin position="89"/>
        <end position="107"/>
    </location>
</feature>
<feature type="transmembrane region" description="Helical" evidence="1">
    <location>
        <begin position="352"/>
        <end position="375"/>
    </location>
</feature>
<evidence type="ECO:0000313" key="2">
    <source>
        <dbReference type="EMBL" id="RRO15679.1"/>
    </source>
</evidence>
<name>A0A426JR99_9PSEU</name>
<feature type="transmembrane region" description="Helical" evidence="1">
    <location>
        <begin position="387"/>
        <end position="409"/>
    </location>
</feature>
<keyword evidence="1" id="KW-1133">Transmembrane helix</keyword>
<evidence type="ECO:0000313" key="3">
    <source>
        <dbReference type="Proteomes" id="UP000274515"/>
    </source>
</evidence>
<feature type="transmembrane region" description="Helical" evidence="1">
    <location>
        <begin position="568"/>
        <end position="590"/>
    </location>
</feature>
<evidence type="ECO:0000256" key="1">
    <source>
        <dbReference type="SAM" id="Phobius"/>
    </source>
</evidence>
<feature type="transmembrane region" description="Helical" evidence="1">
    <location>
        <begin position="241"/>
        <end position="260"/>
    </location>
</feature>
<feature type="transmembrane region" description="Helical" evidence="1">
    <location>
        <begin position="421"/>
        <end position="439"/>
    </location>
</feature>
<keyword evidence="3" id="KW-1185">Reference proteome</keyword>
<feature type="transmembrane region" description="Helical" evidence="1">
    <location>
        <begin position="202"/>
        <end position="221"/>
    </location>
</feature>
<dbReference type="EMBL" id="RSAA01000015">
    <property type="protein sequence ID" value="RRO15679.1"/>
    <property type="molecule type" value="Genomic_DNA"/>
</dbReference>
<keyword evidence="1" id="KW-0812">Transmembrane</keyword>
<protein>
    <submittedName>
        <fullName evidence="2">Uncharacterized protein</fullName>
    </submittedName>
</protein>
<accession>A0A426JR99</accession>
<dbReference type="Proteomes" id="UP000274515">
    <property type="component" value="Unassembled WGS sequence"/>
</dbReference>
<sequence length="619" mass="64886">MSQYGLTTSKGVVFDLGMTSFLQQAPGTSPAGADLGQILIASGSAGLLAVVLCALGYGHRTGKIRVLAALAERSEHSWLLRGLPGWSALPLRLALLSQLVTLVGLYWDIALRITQGRGAGPLANSAHYPILFGLFGLCVAGTLAMVLPVGEHPGRAALRLSGCWQAPTSGLLLGLAGFFSLLGFPLDAVWQRLFGQDVTLWGPARLIIIGGVSLSLVAMALLEREGRFVRTGRAETMRALYVRRGLLCGALLVGLSLFQAEWDFGVPQFRMVFQPLLIAVAAGCALVAARLWVGRGGALLAVALFLLTRGGIALLVGPVLAGPAQAVPLYVVEALCVEIAAVALARRPLVLGVFSGLLIGTIGYTSEYVWTAAAYRLPWSPDMLPEGVLMSLLGGVCGGLLGALLVRALRGELPPARVRRGVFAVALTGIAAAVVNGLVGAAPGDVRATVAIDELTSQAEVRIEPAPIAQHPTWLTITGWQGGALHVDRLTEVAPGVYRTNEPVPAHGPWKTIIRLHSGRAILATPVHFPPDPARGKPGVATPSQFTREAMPEYQLLRRETAPGVPSWLWPAASSVVVAGSLAYVLALAWGGQRIGRAISGPPCAERDQPGSRLATEAS</sequence>
<feature type="transmembrane region" description="Helical" evidence="1">
    <location>
        <begin position="272"/>
        <end position="292"/>
    </location>
</feature>
<dbReference type="AlphaFoldDB" id="A0A426JR99"/>
<reference evidence="2 3" key="1">
    <citation type="submission" date="2018-11" db="EMBL/GenBank/DDBJ databases">
        <title>Saccharopolyspora rhizosphaerae sp. nov., an actinomycete isolated from rhizosphere soil in Thailand.</title>
        <authorList>
            <person name="Intra B."/>
            <person name="Euanorasetr J."/>
            <person name="Take A."/>
            <person name="Inahashi Y."/>
            <person name="Mori M."/>
            <person name="Panbangred W."/>
            <person name="Matsumoto A."/>
        </authorList>
    </citation>
    <scope>NUCLEOTIDE SEQUENCE [LARGE SCALE GENOMIC DNA]</scope>
    <source>
        <strain evidence="2 3">H219</strain>
    </source>
</reference>
<gene>
    <name evidence="2" type="ORF">EIL87_16875</name>
</gene>
<comment type="caution">
    <text evidence="2">The sequence shown here is derived from an EMBL/GenBank/DDBJ whole genome shotgun (WGS) entry which is preliminary data.</text>
</comment>
<keyword evidence="1" id="KW-0472">Membrane</keyword>
<feature type="transmembrane region" description="Helical" evidence="1">
    <location>
        <begin position="170"/>
        <end position="190"/>
    </location>
</feature>
<proteinExistence type="predicted"/>
<dbReference type="OrthoDB" id="3328774at2"/>
<organism evidence="2 3">
    <name type="scientific">Saccharopolyspora rhizosphaerae</name>
    <dbReference type="NCBI Taxonomy" id="2492662"/>
    <lineage>
        <taxon>Bacteria</taxon>
        <taxon>Bacillati</taxon>
        <taxon>Actinomycetota</taxon>
        <taxon>Actinomycetes</taxon>
        <taxon>Pseudonocardiales</taxon>
        <taxon>Pseudonocardiaceae</taxon>
        <taxon>Saccharopolyspora</taxon>
    </lineage>
</organism>
<feature type="transmembrane region" description="Helical" evidence="1">
    <location>
        <begin position="38"/>
        <end position="57"/>
    </location>
</feature>
<feature type="transmembrane region" description="Helical" evidence="1">
    <location>
        <begin position="327"/>
        <end position="345"/>
    </location>
</feature>
<feature type="transmembrane region" description="Helical" evidence="1">
    <location>
        <begin position="127"/>
        <end position="149"/>
    </location>
</feature>